<evidence type="ECO:0000313" key="4">
    <source>
        <dbReference type="EMBL" id="MBR0576259.1"/>
    </source>
</evidence>
<evidence type="ECO:0000256" key="3">
    <source>
        <dbReference type="ARBA" id="ARBA00022553"/>
    </source>
</evidence>
<dbReference type="Pfam" id="PF06857">
    <property type="entry name" value="ACP"/>
    <property type="match status" value="1"/>
</dbReference>
<accession>A0A941CRF8</accession>
<name>A0A941CRF8_9CLOT</name>
<dbReference type="NCBIfam" id="TIGR01608">
    <property type="entry name" value="citD"/>
    <property type="match status" value="1"/>
</dbReference>
<dbReference type="GO" id="GO:0008815">
    <property type="term" value="F:citrate (pro-3S)-lyase activity"/>
    <property type="evidence" value="ECO:0007669"/>
    <property type="project" value="UniProtKB-EC"/>
</dbReference>
<reference evidence="4" key="1">
    <citation type="submission" date="2021-04" db="EMBL/GenBank/DDBJ databases">
        <title>Proteiniclasticum sedimins sp. nov., an obligate anaerobic bacterium isolated from anaerobic sludge.</title>
        <authorList>
            <person name="Liu J."/>
        </authorList>
    </citation>
    <scope>NUCLEOTIDE SEQUENCE</scope>
    <source>
        <strain evidence="4">BAD-10</strain>
    </source>
</reference>
<comment type="caution">
    <text evidence="4">The sequence shown here is derived from an EMBL/GenBank/DDBJ whole genome shotgun (WGS) entry which is preliminary data.</text>
</comment>
<organism evidence="4 5">
    <name type="scientific">Proteiniclasticum sediminis</name>
    <dbReference type="NCBI Taxonomy" id="2804028"/>
    <lineage>
        <taxon>Bacteria</taxon>
        <taxon>Bacillati</taxon>
        <taxon>Bacillota</taxon>
        <taxon>Clostridia</taxon>
        <taxon>Eubacteriales</taxon>
        <taxon>Clostridiaceae</taxon>
        <taxon>Proteiniclasticum</taxon>
    </lineage>
</organism>
<protein>
    <submittedName>
        <fullName evidence="4">Citrate lyase acyl carrier protein</fullName>
        <ecNumber evidence="4">4.1.3.6</ecNumber>
    </submittedName>
</protein>
<dbReference type="EC" id="4.1.3.6" evidence="4"/>
<keyword evidence="2" id="KW-0963">Cytoplasm</keyword>
<dbReference type="InterPro" id="IPR023439">
    <property type="entry name" value="Mal_deCO2ase/Cit_lyase_ACP"/>
</dbReference>
<proteinExistence type="predicted"/>
<keyword evidence="3" id="KW-0597">Phosphoprotein</keyword>
<evidence type="ECO:0000256" key="2">
    <source>
        <dbReference type="ARBA" id="ARBA00022490"/>
    </source>
</evidence>
<dbReference type="RefSeq" id="WP_211801108.1">
    <property type="nucleotide sequence ID" value="NZ_JAGSCS010000009.1"/>
</dbReference>
<keyword evidence="5" id="KW-1185">Reference proteome</keyword>
<dbReference type="EMBL" id="JAGSCS010000009">
    <property type="protein sequence ID" value="MBR0576259.1"/>
    <property type="molecule type" value="Genomic_DNA"/>
</dbReference>
<comment type="subcellular location">
    <subcellularLocation>
        <location evidence="1">Cytoplasm</location>
    </subcellularLocation>
</comment>
<dbReference type="GO" id="GO:0005737">
    <property type="term" value="C:cytoplasm"/>
    <property type="evidence" value="ECO:0007669"/>
    <property type="project" value="UniProtKB-SubCell"/>
</dbReference>
<evidence type="ECO:0000256" key="1">
    <source>
        <dbReference type="ARBA" id="ARBA00004496"/>
    </source>
</evidence>
<evidence type="ECO:0000313" key="5">
    <source>
        <dbReference type="Proteomes" id="UP000675379"/>
    </source>
</evidence>
<dbReference type="AlphaFoldDB" id="A0A941CRF8"/>
<keyword evidence="4" id="KW-0456">Lyase</keyword>
<dbReference type="NCBIfam" id="NF009726">
    <property type="entry name" value="PRK13253.1"/>
    <property type="match status" value="1"/>
</dbReference>
<dbReference type="InterPro" id="IPR006495">
    <property type="entry name" value="CitD"/>
</dbReference>
<sequence>MESRERGLIRPAKAGSLESNDLLVLAAPFRGELVITVKSVVQAQYGEHIEKLVREVLEEEGVEEGEISIEDRGALDFAIRARVKTAVKRGRESHES</sequence>
<gene>
    <name evidence="4" type="primary">citD</name>
    <name evidence="4" type="ORF">KCG48_07865</name>
</gene>
<dbReference type="Proteomes" id="UP000675379">
    <property type="component" value="Unassembled WGS sequence"/>
</dbReference>